<evidence type="ECO:0000256" key="1">
    <source>
        <dbReference type="ARBA" id="ARBA00009986"/>
    </source>
</evidence>
<dbReference type="InterPro" id="IPR016162">
    <property type="entry name" value="Ald_DH_N"/>
</dbReference>
<dbReference type="InterPro" id="IPR016161">
    <property type="entry name" value="Ald_DH/histidinol_DH"/>
</dbReference>
<comment type="similarity">
    <text evidence="1 6">Belongs to the aldehyde dehydrogenase family.</text>
</comment>
<dbReference type="GeneID" id="36583018"/>
<evidence type="ECO:0000313" key="9">
    <source>
        <dbReference type="Proteomes" id="UP000235371"/>
    </source>
</evidence>
<proteinExistence type="inferred from homology"/>
<evidence type="ECO:0000256" key="2">
    <source>
        <dbReference type="ARBA" id="ARBA00023002"/>
    </source>
</evidence>
<keyword evidence="2 6" id="KW-0560">Oxidoreductase</keyword>
<dbReference type="InterPro" id="IPR015590">
    <property type="entry name" value="Aldehyde_DH_dom"/>
</dbReference>
<dbReference type="STRING" id="1095630.A0A2J6T6H4"/>
<dbReference type="InParanoid" id="A0A2J6T6H4"/>
<evidence type="ECO:0000256" key="4">
    <source>
        <dbReference type="ARBA" id="ARBA00049194"/>
    </source>
</evidence>
<dbReference type="Proteomes" id="UP000235371">
    <property type="component" value="Unassembled WGS sequence"/>
</dbReference>
<dbReference type="InterPro" id="IPR029510">
    <property type="entry name" value="Ald_DH_CS_GLU"/>
</dbReference>
<gene>
    <name evidence="8" type="ORF">K444DRAFT_530944</name>
</gene>
<evidence type="ECO:0000259" key="7">
    <source>
        <dbReference type="Pfam" id="PF00171"/>
    </source>
</evidence>
<dbReference type="FunFam" id="3.40.309.10:FF:000012">
    <property type="entry name" value="Betaine aldehyde dehydrogenase"/>
    <property type="match status" value="1"/>
</dbReference>
<dbReference type="EC" id="1.2.1.3" evidence="3"/>
<dbReference type="Gene3D" id="3.40.309.10">
    <property type="entry name" value="Aldehyde Dehydrogenase, Chain A, domain 2"/>
    <property type="match status" value="1"/>
</dbReference>
<evidence type="ECO:0000256" key="6">
    <source>
        <dbReference type="RuleBase" id="RU003345"/>
    </source>
</evidence>
<dbReference type="PANTHER" id="PTHR11699">
    <property type="entry name" value="ALDEHYDE DEHYDROGENASE-RELATED"/>
    <property type="match status" value="1"/>
</dbReference>
<reference evidence="8 9" key="1">
    <citation type="submission" date="2016-04" db="EMBL/GenBank/DDBJ databases">
        <title>A degradative enzymes factory behind the ericoid mycorrhizal symbiosis.</title>
        <authorList>
            <consortium name="DOE Joint Genome Institute"/>
            <person name="Martino E."/>
            <person name="Morin E."/>
            <person name="Grelet G."/>
            <person name="Kuo A."/>
            <person name="Kohler A."/>
            <person name="Daghino S."/>
            <person name="Barry K."/>
            <person name="Choi C."/>
            <person name="Cichocki N."/>
            <person name="Clum A."/>
            <person name="Copeland A."/>
            <person name="Hainaut M."/>
            <person name="Haridas S."/>
            <person name="Labutti K."/>
            <person name="Lindquist E."/>
            <person name="Lipzen A."/>
            <person name="Khouja H.-R."/>
            <person name="Murat C."/>
            <person name="Ohm R."/>
            <person name="Olson A."/>
            <person name="Spatafora J."/>
            <person name="Veneault-Fourrey C."/>
            <person name="Henrissat B."/>
            <person name="Grigoriev I."/>
            <person name="Martin F."/>
            <person name="Perotto S."/>
        </authorList>
    </citation>
    <scope>NUCLEOTIDE SEQUENCE [LARGE SCALE GENOMIC DNA]</scope>
    <source>
        <strain evidence="8 9">E</strain>
    </source>
</reference>
<dbReference type="PROSITE" id="PS00687">
    <property type="entry name" value="ALDEHYDE_DEHYDR_GLU"/>
    <property type="match status" value="1"/>
</dbReference>
<feature type="domain" description="Aldehyde dehydrogenase" evidence="7">
    <location>
        <begin position="31"/>
        <end position="490"/>
    </location>
</feature>
<accession>A0A2J6T6H4</accession>
<evidence type="ECO:0000256" key="3">
    <source>
        <dbReference type="ARBA" id="ARBA00024226"/>
    </source>
</evidence>
<organism evidence="8 9">
    <name type="scientific">Hyaloscypha bicolor E</name>
    <dbReference type="NCBI Taxonomy" id="1095630"/>
    <lineage>
        <taxon>Eukaryota</taxon>
        <taxon>Fungi</taxon>
        <taxon>Dikarya</taxon>
        <taxon>Ascomycota</taxon>
        <taxon>Pezizomycotina</taxon>
        <taxon>Leotiomycetes</taxon>
        <taxon>Helotiales</taxon>
        <taxon>Hyaloscyphaceae</taxon>
        <taxon>Hyaloscypha</taxon>
        <taxon>Hyaloscypha bicolor</taxon>
    </lineage>
</organism>
<name>A0A2J6T6H4_9HELO</name>
<dbReference type="GO" id="GO:0004029">
    <property type="term" value="F:aldehyde dehydrogenase (NAD+) activity"/>
    <property type="evidence" value="ECO:0007669"/>
    <property type="project" value="UniProtKB-EC"/>
</dbReference>
<protein>
    <recommendedName>
        <fullName evidence="3">aldehyde dehydrogenase (NAD(+))</fullName>
        <ecNumber evidence="3">1.2.1.3</ecNumber>
    </recommendedName>
</protein>
<evidence type="ECO:0000313" key="8">
    <source>
        <dbReference type="EMBL" id="PMD58622.1"/>
    </source>
</evidence>
<dbReference type="RefSeq" id="XP_024735526.1">
    <property type="nucleotide sequence ID" value="XM_024874938.1"/>
</dbReference>
<dbReference type="OrthoDB" id="310895at2759"/>
<dbReference type="Pfam" id="PF00171">
    <property type="entry name" value="Aldedh"/>
    <property type="match status" value="1"/>
</dbReference>
<dbReference type="SUPFAM" id="SSF53720">
    <property type="entry name" value="ALDH-like"/>
    <property type="match status" value="1"/>
</dbReference>
<evidence type="ECO:0000256" key="5">
    <source>
        <dbReference type="PROSITE-ProRule" id="PRU10007"/>
    </source>
</evidence>
<sequence length="499" mass="53729">MVSELTSTVTLTGIAGHKLELPTGLFINNQFVPSKTHNTLETLNPATGEQLAVISAASLEDVDLAVQHAKAAFKSWRKSHGPVRQKLLLKLADLIERDADELATLDALDAGKIFGESRHMDVPNAIEHLRYFAGWADKIDGKSLRIPNGFAWTQREPIGVCATIVPWNAPLMITIWKLAPAITAGNVLIIKTAELTPLYGIKLAQLVLEAGFPAGVIQILTGLGTVTGKAMSQHMEISKLAFTGSGTVGRQIMIEAARSNLKKVTLELGGKSPSIIFDDADLENAVFWAVIGITAHNGQICVAGSRLYVQKGIYDKFVEKFREMSLKAVAGDPLLQDSTKGPVISKVQHEKILGHIQKGVEQGAKLLYGGKDVEGKGNFVENTAFVDVGEEMSMMQEEIFGPVAAITKFETEEEVIEKANSTSYGLSSAVFTNDVSRAQRVSQALEAGQVTVNAWAMLNPNTPFGGVKESGFGRDMGEDALDGWTVLKTVKIAILPGKL</sequence>
<keyword evidence="9" id="KW-1185">Reference proteome</keyword>
<dbReference type="FunFam" id="3.40.605.10:FF:000007">
    <property type="entry name" value="NAD/NADP-dependent betaine aldehyde dehydrogenase"/>
    <property type="match status" value="1"/>
</dbReference>
<dbReference type="AlphaFoldDB" id="A0A2J6T6H4"/>
<feature type="active site" evidence="5">
    <location>
        <position position="267"/>
    </location>
</feature>
<dbReference type="Gene3D" id="3.40.605.10">
    <property type="entry name" value="Aldehyde Dehydrogenase, Chain A, domain 1"/>
    <property type="match status" value="1"/>
</dbReference>
<comment type="catalytic activity">
    <reaction evidence="4">
        <text>an aldehyde + NAD(+) + H2O = a carboxylate + NADH + 2 H(+)</text>
        <dbReference type="Rhea" id="RHEA:16185"/>
        <dbReference type="ChEBI" id="CHEBI:15377"/>
        <dbReference type="ChEBI" id="CHEBI:15378"/>
        <dbReference type="ChEBI" id="CHEBI:17478"/>
        <dbReference type="ChEBI" id="CHEBI:29067"/>
        <dbReference type="ChEBI" id="CHEBI:57540"/>
        <dbReference type="ChEBI" id="CHEBI:57945"/>
        <dbReference type="EC" id="1.2.1.3"/>
    </reaction>
</comment>
<dbReference type="InterPro" id="IPR016163">
    <property type="entry name" value="Ald_DH_C"/>
</dbReference>
<dbReference type="EMBL" id="KZ613817">
    <property type="protein sequence ID" value="PMD58622.1"/>
    <property type="molecule type" value="Genomic_DNA"/>
</dbReference>